<dbReference type="Proteomes" id="UP000218160">
    <property type="component" value="Chromosome 1"/>
</dbReference>
<dbReference type="Pfam" id="PF00005">
    <property type="entry name" value="ABC_tran"/>
    <property type="match status" value="1"/>
</dbReference>
<organism evidence="9 10">
    <name type="scientific">Candidatus Enterovibrio altilux</name>
    <dbReference type="NCBI Taxonomy" id="1927128"/>
    <lineage>
        <taxon>Bacteria</taxon>
        <taxon>Pseudomonadati</taxon>
        <taxon>Pseudomonadota</taxon>
        <taxon>Gammaproteobacteria</taxon>
        <taxon>Vibrionales</taxon>
        <taxon>Vibrionaceae</taxon>
        <taxon>Enterovibrio</taxon>
    </lineage>
</organism>
<dbReference type="InterPro" id="IPR003439">
    <property type="entry name" value="ABC_transporter-like_ATP-bd"/>
</dbReference>
<dbReference type="GO" id="GO:0071934">
    <property type="term" value="P:thiamine transmembrane transport"/>
    <property type="evidence" value="ECO:0007669"/>
    <property type="project" value="InterPro"/>
</dbReference>
<dbReference type="PROSITE" id="PS50893">
    <property type="entry name" value="ABC_TRANSPORTER_2"/>
    <property type="match status" value="1"/>
</dbReference>
<protein>
    <submittedName>
        <fullName evidence="9">Thiamin ABC transporter, ATPase component</fullName>
    </submittedName>
</protein>
<dbReference type="InterPro" id="IPR050093">
    <property type="entry name" value="ABC_SmlMolc_Importer"/>
</dbReference>
<reference evidence="10" key="1">
    <citation type="submission" date="2017-04" db="EMBL/GenBank/DDBJ databases">
        <title>Genome evolution of the luminous symbionts of deep sea anglerfish.</title>
        <authorList>
            <person name="Hendry T.A."/>
        </authorList>
    </citation>
    <scope>NUCLEOTIDE SEQUENCE [LARGE SCALE GENOMIC DNA]</scope>
</reference>
<dbReference type="PANTHER" id="PTHR42781:SF1">
    <property type="entry name" value="THIAMINE IMPORT ATP-BINDING PROTEIN THIQ"/>
    <property type="match status" value="1"/>
</dbReference>
<evidence type="ECO:0000256" key="5">
    <source>
        <dbReference type="ARBA" id="ARBA00022840"/>
    </source>
</evidence>
<keyword evidence="6" id="KW-1278">Translocase</keyword>
<dbReference type="GO" id="GO:0016020">
    <property type="term" value="C:membrane"/>
    <property type="evidence" value="ECO:0007669"/>
    <property type="project" value="InterPro"/>
</dbReference>
<dbReference type="GO" id="GO:0005524">
    <property type="term" value="F:ATP binding"/>
    <property type="evidence" value="ECO:0007669"/>
    <property type="project" value="UniProtKB-KW"/>
</dbReference>
<evidence type="ECO:0000256" key="4">
    <source>
        <dbReference type="ARBA" id="ARBA00022741"/>
    </source>
</evidence>
<keyword evidence="7" id="KW-0472">Membrane</keyword>
<dbReference type="InterPro" id="IPR027417">
    <property type="entry name" value="P-loop_NTPase"/>
</dbReference>
<dbReference type="NCBIfam" id="TIGR01277">
    <property type="entry name" value="thiQ"/>
    <property type="match status" value="1"/>
</dbReference>
<evidence type="ECO:0000313" key="9">
    <source>
        <dbReference type="EMBL" id="ATF09712.1"/>
    </source>
</evidence>
<dbReference type="SUPFAM" id="SSF52540">
    <property type="entry name" value="P-loop containing nucleoside triphosphate hydrolases"/>
    <property type="match status" value="1"/>
</dbReference>
<feature type="domain" description="ABC transporter" evidence="8">
    <location>
        <begin position="2"/>
        <end position="230"/>
    </location>
</feature>
<evidence type="ECO:0000256" key="7">
    <source>
        <dbReference type="ARBA" id="ARBA00023136"/>
    </source>
</evidence>
<keyword evidence="2" id="KW-1003">Cell membrane</keyword>
<evidence type="ECO:0000313" key="10">
    <source>
        <dbReference type="Proteomes" id="UP000218160"/>
    </source>
</evidence>
<keyword evidence="10" id="KW-1185">Reference proteome</keyword>
<gene>
    <name evidence="9" type="ORF">BTN50_1223</name>
</gene>
<keyword evidence="1" id="KW-0813">Transport</keyword>
<dbReference type="InterPro" id="IPR005968">
    <property type="entry name" value="Thiamine_ABC_ThiQ"/>
</dbReference>
<evidence type="ECO:0000259" key="8">
    <source>
        <dbReference type="PROSITE" id="PS50893"/>
    </source>
</evidence>
<dbReference type="OrthoDB" id="9802264at2"/>
<name>A0A291B9N7_9GAMM</name>
<evidence type="ECO:0000256" key="2">
    <source>
        <dbReference type="ARBA" id="ARBA00022475"/>
    </source>
</evidence>
<dbReference type="RefSeq" id="WP_096619279.1">
    <property type="nucleotide sequence ID" value="NZ_CP020660.1"/>
</dbReference>
<dbReference type="EMBL" id="CP020660">
    <property type="protein sequence ID" value="ATF09712.1"/>
    <property type="molecule type" value="Genomic_DNA"/>
</dbReference>
<dbReference type="InterPro" id="IPR003593">
    <property type="entry name" value="AAA+_ATPase"/>
</dbReference>
<dbReference type="PANTHER" id="PTHR42781">
    <property type="entry name" value="SPERMIDINE/PUTRESCINE IMPORT ATP-BINDING PROTEIN POTA"/>
    <property type="match status" value="1"/>
</dbReference>
<evidence type="ECO:0000256" key="1">
    <source>
        <dbReference type="ARBA" id="ARBA00022448"/>
    </source>
</evidence>
<dbReference type="KEGG" id="elux:BTN50_1223"/>
<evidence type="ECO:0000256" key="3">
    <source>
        <dbReference type="ARBA" id="ARBA00022519"/>
    </source>
</evidence>
<keyword evidence="4" id="KW-0547">Nucleotide-binding</keyword>
<proteinExistence type="predicted"/>
<keyword evidence="5" id="KW-0067">ATP-binding</keyword>
<evidence type="ECO:0000256" key="6">
    <source>
        <dbReference type="ARBA" id="ARBA00022967"/>
    </source>
</evidence>
<dbReference type="SMART" id="SM00382">
    <property type="entry name" value="AAA"/>
    <property type="match status" value="1"/>
</dbReference>
<dbReference type="AlphaFoldDB" id="A0A291B9N7"/>
<sequence>MLNVSALSYQYQAETLSFSFSLSSGSVTAILGPSGAGKSTLLALLCGLLTPSDGKVLFDDQEFTRMPAHERPLSILFQEHNLFSHLTAFNNIALGIDPTLSLTDHQELTVQQTAKNIGIETYLNRLPGQLSGGQKQQVALARCFVRYRPLLLLDEPFSALDPALRHNMLKQVKALTQQYSTTILMVTHHPEDAKAIADTVLFIDKGKVAYQTDISALDDLCFLNERTIINLCSKQLSFNFVS</sequence>
<accession>A0A291B9N7</accession>
<dbReference type="GO" id="GO:0042626">
    <property type="term" value="F:ATPase-coupled transmembrane transporter activity"/>
    <property type="evidence" value="ECO:0007669"/>
    <property type="project" value="InterPro"/>
</dbReference>
<dbReference type="GO" id="GO:0016887">
    <property type="term" value="F:ATP hydrolysis activity"/>
    <property type="evidence" value="ECO:0007669"/>
    <property type="project" value="InterPro"/>
</dbReference>
<dbReference type="Gene3D" id="3.40.50.300">
    <property type="entry name" value="P-loop containing nucleotide triphosphate hydrolases"/>
    <property type="match status" value="1"/>
</dbReference>
<keyword evidence="3" id="KW-0997">Cell inner membrane</keyword>